<protein>
    <submittedName>
        <fullName evidence="1">Uncharacterized protein</fullName>
    </submittedName>
</protein>
<dbReference type="Proteomes" id="UP000092574">
    <property type="component" value="Chromosome"/>
</dbReference>
<sequence length="85" mass="9754">MCGRVSFPEMKYHDVLQVHPSIQAHREHLKAYVKIGISERGKVGTHGNPLQGCVVKETNLIEERNLRELDFIRLRATAQYRGNRG</sequence>
<accession>A0A1C7I7I1</accession>
<reference evidence="1" key="1">
    <citation type="submission" date="2017-04" db="EMBL/GenBank/DDBJ databases">
        <title>Complete Genome Sequences of Twelve Strains of a Stable Defined Moderately Diverse Mouse Microbiota 2 (sDMDMm2).</title>
        <authorList>
            <person name="Uchimura Y."/>
            <person name="Wyss M."/>
            <person name="Brugiroux S."/>
            <person name="Limenitakis J.P."/>
            <person name="Stecher B."/>
            <person name="McCoy K.D."/>
            <person name="Macpherson A.J."/>
        </authorList>
    </citation>
    <scope>NUCLEOTIDE SEQUENCE</scope>
    <source>
        <strain evidence="1">YL58</strain>
    </source>
</reference>
<dbReference type="AlphaFoldDB" id="A0A1C7I7I1"/>
<proteinExistence type="predicted"/>
<name>A0A1C7I7I1_9FIRM</name>
<organism evidence="1 2">
    <name type="scientific">Blautia pseudococcoides</name>
    <dbReference type="NCBI Taxonomy" id="1796616"/>
    <lineage>
        <taxon>Bacteria</taxon>
        <taxon>Bacillati</taxon>
        <taxon>Bacillota</taxon>
        <taxon>Clostridia</taxon>
        <taxon>Lachnospirales</taxon>
        <taxon>Lachnospiraceae</taxon>
        <taxon>Blautia</taxon>
    </lineage>
</organism>
<dbReference type="KEGG" id="byl:A4V09_07270"/>
<evidence type="ECO:0000313" key="2">
    <source>
        <dbReference type="Proteomes" id="UP000092574"/>
    </source>
</evidence>
<dbReference type="EMBL" id="CP015405">
    <property type="protein sequence ID" value="ANU75586.1"/>
    <property type="molecule type" value="Genomic_DNA"/>
</dbReference>
<evidence type="ECO:0000313" key="1">
    <source>
        <dbReference type="EMBL" id="ANU75586.1"/>
    </source>
</evidence>
<gene>
    <name evidence="1" type="ORF">A4V09_07270</name>
</gene>
<keyword evidence="2" id="KW-1185">Reference proteome</keyword>